<name>A0A1V9DHC7_9GAMM</name>
<comment type="caution">
    <text evidence="1">The sequence shown here is derived from an EMBL/GenBank/DDBJ whole genome shotgun (WGS) entry which is preliminary data.</text>
</comment>
<sequence length="217" mass="24867">MKKLLLMATIPFFSSGKITPEIATPDNFSDLAFQQQTLHQYDYLADMAGCGIVLLKMFYPSEHNKYPPSGPSLWLCLFSVDVISNGYGPGQVLPEWIYLDKKTGLWKKKKYALSREKTQRSLEFYGIKNLSELQPLDLYNIQSVNARGYAVINRNIPMQEQHKGVKKKLSFCLIQDKSYYAFCGSRSMLKFIDGKEVDFTPYMLKSLETVEMGLPEK</sequence>
<reference evidence="1 2" key="1">
    <citation type="submission" date="2017-02" db="EMBL/GenBank/DDBJ databases">
        <title>Whole genome shotgun sequence of Pantoea agglomerans strain AS1 isolated from a cycad, Zamia floridana in Central Florida, USA.</title>
        <authorList>
            <person name="Lata P."/>
            <person name="Govindarajan S."/>
            <person name="Qi F."/>
            <person name="Li J.-L."/>
            <person name="Maurya S.K."/>
            <person name="Sahoo M.K."/>
        </authorList>
    </citation>
    <scope>NUCLEOTIDE SEQUENCE [LARGE SCALE GENOMIC DNA]</scope>
    <source>
        <strain evidence="1 2">AS1</strain>
    </source>
</reference>
<dbReference type="OrthoDB" id="6545863at2"/>
<dbReference type="AlphaFoldDB" id="A0A1V9DHC7"/>
<organism evidence="1 2">
    <name type="scientific">Pantoea latae</name>
    <dbReference type="NCBI Taxonomy" id="1964541"/>
    <lineage>
        <taxon>Bacteria</taxon>
        <taxon>Pseudomonadati</taxon>
        <taxon>Pseudomonadota</taxon>
        <taxon>Gammaproteobacteria</taxon>
        <taxon>Enterobacterales</taxon>
        <taxon>Erwiniaceae</taxon>
        <taxon>Pantoea</taxon>
    </lineage>
</organism>
<dbReference type="Proteomes" id="UP000192769">
    <property type="component" value="Unassembled WGS sequence"/>
</dbReference>
<gene>
    <name evidence="1" type="ORF">B2J69_11650</name>
</gene>
<keyword evidence="2" id="KW-1185">Reference proteome</keyword>
<accession>A0A1V9DHC7</accession>
<protein>
    <submittedName>
        <fullName evidence="1">Uncharacterized protein</fullName>
    </submittedName>
</protein>
<dbReference type="EMBL" id="MWUE01000017">
    <property type="protein sequence ID" value="OQP33203.1"/>
    <property type="molecule type" value="Genomic_DNA"/>
</dbReference>
<evidence type="ECO:0000313" key="2">
    <source>
        <dbReference type="Proteomes" id="UP000192769"/>
    </source>
</evidence>
<proteinExistence type="predicted"/>
<dbReference type="RefSeq" id="WP_081139456.1">
    <property type="nucleotide sequence ID" value="NZ_MWUE01000017.1"/>
</dbReference>
<evidence type="ECO:0000313" key="1">
    <source>
        <dbReference type="EMBL" id="OQP33203.1"/>
    </source>
</evidence>